<dbReference type="GO" id="GO:0005886">
    <property type="term" value="C:plasma membrane"/>
    <property type="evidence" value="ECO:0007669"/>
    <property type="project" value="UniProtKB-SubCell"/>
</dbReference>
<dbReference type="Pfam" id="PF04290">
    <property type="entry name" value="DctQ"/>
    <property type="match status" value="1"/>
</dbReference>
<feature type="transmembrane region" description="Helical" evidence="9">
    <location>
        <begin position="7"/>
        <end position="32"/>
    </location>
</feature>
<sequence>MQAIGRVLNWISHGAAFVGAVAVVLMMFQIVLDVVMRNLFQAPVPMTTTVVAKWYMVACAFLPLAMSEIVNRHIAVEVVFSTLSKHRKRIVGGFACAVAFVVAAAMVRPFWFEAVKKYEAGSFIVENGRQLPVWQTYFFLPVGFALFAAVLLYRVVVLWTGAKSGLGETPIDADPEADPASEGV</sequence>
<comment type="similarity">
    <text evidence="8 9">Belongs to the TRAP transporter small permease family.</text>
</comment>
<name>A0A1I3BY25_9RHOB</name>
<evidence type="ECO:0000256" key="3">
    <source>
        <dbReference type="ARBA" id="ARBA00022475"/>
    </source>
</evidence>
<evidence type="ECO:0000313" key="11">
    <source>
        <dbReference type="EMBL" id="SFH66849.1"/>
    </source>
</evidence>
<evidence type="ECO:0000256" key="7">
    <source>
        <dbReference type="ARBA" id="ARBA00023136"/>
    </source>
</evidence>
<evidence type="ECO:0000256" key="1">
    <source>
        <dbReference type="ARBA" id="ARBA00004429"/>
    </source>
</evidence>
<evidence type="ECO:0000256" key="4">
    <source>
        <dbReference type="ARBA" id="ARBA00022519"/>
    </source>
</evidence>
<dbReference type="PANTHER" id="PTHR35011">
    <property type="entry name" value="2,3-DIKETO-L-GULONATE TRAP TRANSPORTER SMALL PERMEASE PROTEIN YIAM"/>
    <property type="match status" value="1"/>
</dbReference>
<dbReference type="GO" id="GO:0022857">
    <property type="term" value="F:transmembrane transporter activity"/>
    <property type="evidence" value="ECO:0007669"/>
    <property type="project" value="UniProtKB-UniRule"/>
</dbReference>
<proteinExistence type="inferred from homology"/>
<feature type="transmembrane region" description="Helical" evidence="9">
    <location>
        <begin position="131"/>
        <end position="153"/>
    </location>
</feature>
<keyword evidence="6 9" id="KW-1133">Transmembrane helix</keyword>
<accession>A0A1I3BY25</accession>
<organism evidence="11 12">
    <name type="scientific">Albimonas pacifica</name>
    <dbReference type="NCBI Taxonomy" id="1114924"/>
    <lineage>
        <taxon>Bacteria</taxon>
        <taxon>Pseudomonadati</taxon>
        <taxon>Pseudomonadota</taxon>
        <taxon>Alphaproteobacteria</taxon>
        <taxon>Rhodobacterales</taxon>
        <taxon>Paracoccaceae</taxon>
        <taxon>Albimonas</taxon>
    </lineage>
</organism>
<feature type="domain" description="Tripartite ATP-independent periplasmic transporters DctQ component" evidence="10">
    <location>
        <begin position="26"/>
        <end position="160"/>
    </location>
</feature>
<evidence type="ECO:0000256" key="6">
    <source>
        <dbReference type="ARBA" id="ARBA00022989"/>
    </source>
</evidence>
<keyword evidence="5 9" id="KW-0812">Transmembrane</keyword>
<feature type="transmembrane region" description="Helical" evidence="9">
    <location>
        <begin position="90"/>
        <end position="111"/>
    </location>
</feature>
<dbReference type="Proteomes" id="UP000199377">
    <property type="component" value="Unassembled WGS sequence"/>
</dbReference>
<dbReference type="InterPro" id="IPR007387">
    <property type="entry name" value="TRAP_DctQ"/>
</dbReference>
<evidence type="ECO:0000256" key="5">
    <source>
        <dbReference type="ARBA" id="ARBA00022692"/>
    </source>
</evidence>
<dbReference type="PANTHER" id="PTHR35011:SF10">
    <property type="entry name" value="TRAP TRANSPORTER SMALL PERMEASE PROTEIN"/>
    <property type="match status" value="1"/>
</dbReference>
<dbReference type="AlphaFoldDB" id="A0A1I3BY25"/>
<gene>
    <name evidence="11" type="ORF">SAMN05216258_101409</name>
</gene>
<dbReference type="STRING" id="1114924.SAMN05216258_101409"/>
<feature type="transmembrane region" description="Helical" evidence="9">
    <location>
        <begin position="52"/>
        <end position="70"/>
    </location>
</feature>
<keyword evidence="12" id="KW-1185">Reference proteome</keyword>
<evidence type="ECO:0000256" key="9">
    <source>
        <dbReference type="RuleBase" id="RU369079"/>
    </source>
</evidence>
<dbReference type="EMBL" id="FOQH01000001">
    <property type="protein sequence ID" value="SFH66849.1"/>
    <property type="molecule type" value="Genomic_DNA"/>
</dbReference>
<evidence type="ECO:0000259" key="10">
    <source>
        <dbReference type="Pfam" id="PF04290"/>
    </source>
</evidence>
<dbReference type="GO" id="GO:0015740">
    <property type="term" value="P:C4-dicarboxylate transport"/>
    <property type="evidence" value="ECO:0007669"/>
    <property type="project" value="TreeGrafter"/>
</dbReference>
<comment type="subcellular location">
    <subcellularLocation>
        <location evidence="1 9">Cell inner membrane</location>
        <topology evidence="1 9">Multi-pass membrane protein</topology>
    </subcellularLocation>
</comment>
<comment type="subunit">
    <text evidence="9">The complex comprises the extracytoplasmic solute receptor protein and the two transmembrane proteins.</text>
</comment>
<dbReference type="InterPro" id="IPR055348">
    <property type="entry name" value="DctQ"/>
</dbReference>
<dbReference type="OrthoDB" id="4250245at2"/>
<keyword evidence="7 9" id="KW-0472">Membrane</keyword>
<comment type="function">
    <text evidence="9">Part of the tripartite ATP-independent periplasmic (TRAP) transport system.</text>
</comment>
<evidence type="ECO:0000256" key="8">
    <source>
        <dbReference type="ARBA" id="ARBA00038436"/>
    </source>
</evidence>
<keyword evidence="2 9" id="KW-0813">Transport</keyword>
<protein>
    <recommendedName>
        <fullName evidence="9">TRAP transporter small permease protein</fullName>
    </recommendedName>
</protein>
<dbReference type="RefSeq" id="WP_092857306.1">
    <property type="nucleotide sequence ID" value="NZ_FOQH01000001.1"/>
</dbReference>
<evidence type="ECO:0000256" key="2">
    <source>
        <dbReference type="ARBA" id="ARBA00022448"/>
    </source>
</evidence>
<keyword evidence="3" id="KW-1003">Cell membrane</keyword>
<keyword evidence="4 9" id="KW-0997">Cell inner membrane</keyword>
<evidence type="ECO:0000313" key="12">
    <source>
        <dbReference type="Proteomes" id="UP000199377"/>
    </source>
</evidence>
<reference evidence="11 12" key="1">
    <citation type="submission" date="2016-10" db="EMBL/GenBank/DDBJ databases">
        <authorList>
            <person name="de Groot N.N."/>
        </authorList>
    </citation>
    <scope>NUCLEOTIDE SEQUENCE [LARGE SCALE GENOMIC DNA]</scope>
    <source>
        <strain evidence="11 12">CGMCC 1.11030</strain>
    </source>
</reference>